<reference evidence="2" key="2">
    <citation type="submission" date="2012-05" db="EMBL/GenBank/DDBJ databases">
        <title>Annotation of the Genome Sequence of Fusarium oxysporum HDV247.</title>
        <authorList>
            <consortium name="The Broad Institute Genomics Platform"/>
            <person name="Ma L.-J."/>
            <person name="Corby-Kistler H."/>
            <person name="Broz K."/>
            <person name="Gale L.R."/>
            <person name="Jonkers W."/>
            <person name="O'Donnell K."/>
            <person name="Ploetz R."/>
            <person name="Steinberg C."/>
            <person name="Schwartz D.C."/>
            <person name="VanEtten H."/>
            <person name="Zhou S."/>
            <person name="Young S.K."/>
            <person name="Zeng Q."/>
            <person name="Gargeya S."/>
            <person name="Fitzgerald M."/>
            <person name="Abouelleil A."/>
            <person name="Alvarado L."/>
            <person name="Chapman S.B."/>
            <person name="Gainer-Dewar J."/>
            <person name="Goldberg J."/>
            <person name="Griggs A."/>
            <person name="Gujja S."/>
            <person name="Hansen M."/>
            <person name="Howarth C."/>
            <person name="Imamovic A."/>
            <person name="Ireland A."/>
            <person name="Larimer J."/>
            <person name="McCowan C."/>
            <person name="Murphy C."/>
            <person name="Pearson M."/>
            <person name="Poon T.W."/>
            <person name="Priest M."/>
            <person name="Roberts A."/>
            <person name="Saif S."/>
            <person name="Shea T."/>
            <person name="Sykes S."/>
            <person name="Wortman J."/>
            <person name="Nusbaum C."/>
            <person name="Birren B."/>
        </authorList>
    </citation>
    <scope>NUCLEOTIDE SEQUENCE</scope>
    <source>
        <strain evidence="2">HDV247</strain>
    </source>
</reference>
<name>W9NDS8_FUSOX</name>
<dbReference type="AlphaFoldDB" id="W9NDS8"/>
<dbReference type="GO" id="GO:0046983">
    <property type="term" value="F:protein dimerization activity"/>
    <property type="evidence" value="ECO:0007669"/>
    <property type="project" value="InterPro"/>
</dbReference>
<sequence length="184" mass="21272">MVEKRPASEISQMSRLPADHRAYIRTSINNGWKKLNEYYNKLGESPFVIAIILHPRSGISWLETNWVSEQQLAWVHDIKVGIKDYFARWKMGQEDDQYTQWINSKTKKAFVTGGSIGELESYLRLEPQDMQDPIQCWRDHRASFPSLSNVALDVFAIPAMASDCERQIQPRQADVDVSEALDER</sequence>
<organism evidence="2">
    <name type="scientific">Fusarium oxysporum f. sp. pisi HDV247</name>
    <dbReference type="NCBI Taxonomy" id="1080344"/>
    <lineage>
        <taxon>Eukaryota</taxon>
        <taxon>Fungi</taxon>
        <taxon>Dikarya</taxon>
        <taxon>Ascomycota</taxon>
        <taxon>Pezizomycotina</taxon>
        <taxon>Sordariomycetes</taxon>
        <taxon>Hypocreomycetidae</taxon>
        <taxon>Hypocreales</taxon>
        <taxon>Nectriaceae</taxon>
        <taxon>Fusarium</taxon>
        <taxon>Fusarium oxysporum species complex</taxon>
    </lineage>
</organism>
<dbReference type="InterPro" id="IPR012337">
    <property type="entry name" value="RNaseH-like_sf"/>
</dbReference>
<dbReference type="EMBL" id="JH651179">
    <property type="protein sequence ID" value="EXA28856.1"/>
    <property type="molecule type" value="Genomic_DNA"/>
</dbReference>
<dbReference type="SUPFAM" id="SSF53098">
    <property type="entry name" value="Ribonuclease H-like"/>
    <property type="match status" value="1"/>
</dbReference>
<evidence type="ECO:0000313" key="2">
    <source>
        <dbReference type="EMBL" id="EXA28856.1"/>
    </source>
</evidence>
<dbReference type="HOGENOM" id="CLU_1468210_0_0_1"/>
<reference evidence="2" key="1">
    <citation type="submission" date="2011-10" db="EMBL/GenBank/DDBJ databases">
        <title>The Genome Sequence of Fusarium oxysporum HDV247.</title>
        <authorList>
            <consortium name="The Broad Institute Genome Sequencing Platform"/>
            <person name="Ma L.-J."/>
            <person name="Gale L.R."/>
            <person name="Schwartz D.C."/>
            <person name="Zhou S."/>
            <person name="Corby-Kistler H."/>
            <person name="Young S.K."/>
            <person name="Zeng Q."/>
            <person name="Gargeya S."/>
            <person name="Fitzgerald M."/>
            <person name="Haas B."/>
            <person name="Abouelleil A."/>
            <person name="Alvarado L."/>
            <person name="Arachchi H.M."/>
            <person name="Berlin A."/>
            <person name="Brown A."/>
            <person name="Chapman S.B."/>
            <person name="Chen Z."/>
            <person name="Dunbar C."/>
            <person name="Freedman E."/>
            <person name="Gearin G."/>
            <person name="Goldberg J."/>
            <person name="Griggs A."/>
            <person name="Gujja S."/>
            <person name="Heiman D."/>
            <person name="Howarth C."/>
            <person name="Larson L."/>
            <person name="Lui A."/>
            <person name="MacDonald P.J.P."/>
            <person name="Montmayeur A."/>
            <person name="Murphy C."/>
            <person name="Neiman D."/>
            <person name="Pearson M."/>
            <person name="Priest M."/>
            <person name="Roberts A."/>
            <person name="Saif S."/>
            <person name="Shea T."/>
            <person name="Shenoy N."/>
            <person name="Sisk P."/>
            <person name="Stolte C."/>
            <person name="Sykes S."/>
            <person name="Wortman J."/>
            <person name="Nusbaum C."/>
            <person name="Birren B."/>
        </authorList>
    </citation>
    <scope>NUCLEOTIDE SEQUENCE [LARGE SCALE GENOMIC DNA]</scope>
    <source>
        <strain evidence="2">HDV247</strain>
    </source>
</reference>
<feature type="domain" description="HAT C-terminal dimerisation" evidence="1">
    <location>
        <begin position="118"/>
        <end position="168"/>
    </location>
</feature>
<proteinExistence type="predicted"/>
<protein>
    <recommendedName>
        <fullName evidence="1">HAT C-terminal dimerisation domain-containing protein</fullName>
    </recommendedName>
</protein>
<accession>W9NDS8</accession>
<dbReference type="Proteomes" id="UP000030751">
    <property type="component" value="Unassembled WGS sequence"/>
</dbReference>
<dbReference type="Pfam" id="PF05699">
    <property type="entry name" value="Dimer_Tnp_hAT"/>
    <property type="match status" value="1"/>
</dbReference>
<evidence type="ECO:0000259" key="1">
    <source>
        <dbReference type="Pfam" id="PF05699"/>
    </source>
</evidence>
<dbReference type="InterPro" id="IPR008906">
    <property type="entry name" value="HATC_C_dom"/>
</dbReference>
<gene>
    <name evidence="2" type="ORF">FOVG_19568</name>
</gene>